<proteinExistence type="predicted"/>
<feature type="region of interest" description="Disordered" evidence="1">
    <location>
        <begin position="489"/>
        <end position="569"/>
    </location>
</feature>
<evidence type="ECO:0000313" key="3">
    <source>
        <dbReference type="EMBL" id="KAH7363177.1"/>
    </source>
</evidence>
<feature type="compositionally biased region" description="Basic residues" evidence="1">
    <location>
        <begin position="1"/>
        <end position="11"/>
    </location>
</feature>
<keyword evidence="3" id="KW-0378">Hydrolase</keyword>
<feature type="compositionally biased region" description="Low complexity" evidence="1">
    <location>
        <begin position="203"/>
        <end position="215"/>
    </location>
</feature>
<dbReference type="SUPFAM" id="SSF53474">
    <property type="entry name" value="alpha/beta-Hydrolases"/>
    <property type="match status" value="1"/>
</dbReference>
<dbReference type="Gene3D" id="3.40.50.1820">
    <property type="entry name" value="alpha/beta hydrolase"/>
    <property type="match status" value="1"/>
</dbReference>
<organism evidence="3 4">
    <name type="scientific">Plectosphaerella cucumerina</name>
    <dbReference type="NCBI Taxonomy" id="40658"/>
    <lineage>
        <taxon>Eukaryota</taxon>
        <taxon>Fungi</taxon>
        <taxon>Dikarya</taxon>
        <taxon>Ascomycota</taxon>
        <taxon>Pezizomycotina</taxon>
        <taxon>Sordariomycetes</taxon>
        <taxon>Hypocreomycetidae</taxon>
        <taxon>Glomerellales</taxon>
        <taxon>Plectosphaerellaceae</taxon>
        <taxon>Plectosphaerella</taxon>
    </lineage>
</organism>
<dbReference type="GO" id="GO:0006629">
    <property type="term" value="P:lipid metabolic process"/>
    <property type="evidence" value="ECO:0007669"/>
    <property type="project" value="InterPro"/>
</dbReference>
<reference evidence="3" key="1">
    <citation type="journal article" date="2021" name="Nat. Commun.">
        <title>Genetic determinants of endophytism in the Arabidopsis root mycobiome.</title>
        <authorList>
            <person name="Mesny F."/>
            <person name="Miyauchi S."/>
            <person name="Thiergart T."/>
            <person name="Pickel B."/>
            <person name="Atanasova L."/>
            <person name="Karlsson M."/>
            <person name="Huettel B."/>
            <person name="Barry K.W."/>
            <person name="Haridas S."/>
            <person name="Chen C."/>
            <person name="Bauer D."/>
            <person name="Andreopoulos W."/>
            <person name="Pangilinan J."/>
            <person name="LaButti K."/>
            <person name="Riley R."/>
            <person name="Lipzen A."/>
            <person name="Clum A."/>
            <person name="Drula E."/>
            <person name="Henrissat B."/>
            <person name="Kohler A."/>
            <person name="Grigoriev I.V."/>
            <person name="Martin F.M."/>
            <person name="Hacquard S."/>
        </authorList>
    </citation>
    <scope>NUCLEOTIDE SEQUENCE</scope>
    <source>
        <strain evidence="3">MPI-CAGE-AT-0016</strain>
    </source>
</reference>
<feature type="domain" description="Fungal lipase-type" evidence="2">
    <location>
        <begin position="322"/>
        <end position="472"/>
    </location>
</feature>
<dbReference type="Pfam" id="PF01764">
    <property type="entry name" value="Lipase_3"/>
    <property type="match status" value="1"/>
</dbReference>
<evidence type="ECO:0000259" key="2">
    <source>
        <dbReference type="Pfam" id="PF01764"/>
    </source>
</evidence>
<evidence type="ECO:0000256" key="1">
    <source>
        <dbReference type="SAM" id="MobiDB-lite"/>
    </source>
</evidence>
<dbReference type="AlphaFoldDB" id="A0A8K0X3Y4"/>
<keyword evidence="4" id="KW-1185">Reference proteome</keyword>
<feature type="compositionally biased region" description="Low complexity" evidence="1">
    <location>
        <begin position="34"/>
        <end position="71"/>
    </location>
</feature>
<dbReference type="Proteomes" id="UP000813385">
    <property type="component" value="Unassembled WGS sequence"/>
</dbReference>
<dbReference type="InterPro" id="IPR029058">
    <property type="entry name" value="AB_hydrolase_fold"/>
</dbReference>
<dbReference type="OrthoDB" id="438440at2759"/>
<feature type="region of interest" description="Disordered" evidence="1">
    <location>
        <begin position="1"/>
        <end position="71"/>
    </location>
</feature>
<protein>
    <submittedName>
        <fullName evidence="3">Alpha/Beta hydrolase protein</fullName>
    </submittedName>
</protein>
<feature type="compositionally biased region" description="Basic and acidic residues" evidence="1">
    <location>
        <begin position="527"/>
        <end position="553"/>
    </location>
</feature>
<accession>A0A8K0X3Y4</accession>
<evidence type="ECO:0000313" key="4">
    <source>
        <dbReference type="Proteomes" id="UP000813385"/>
    </source>
</evidence>
<feature type="region of interest" description="Disordered" evidence="1">
    <location>
        <begin position="197"/>
        <end position="235"/>
    </location>
</feature>
<dbReference type="PANTHER" id="PTHR46023:SF6">
    <property type="entry name" value="LIPASE CLASS 3 FAMILY PROTEIN"/>
    <property type="match status" value="1"/>
</dbReference>
<dbReference type="PANTHER" id="PTHR46023">
    <property type="entry name" value="LIPASE CLASS 3 PROTEIN-LIKE"/>
    <property type="match status" value="1"/>
</dbReference>
<sequence>MGFFTRTKKITKPQTDVNNGNPPPPQSQYCPTAPGHMHGPQPQQQQPSGYSQGPLPFGVQPGYGRQQQQQLQYQPQPIVVNQYYISPQSVGQQTNMQLVHRPQQQQQHQPYFRPAPPTQSHTDKFSQSVANLTHAVLPTDTNIWHDLADIDAITEDWHPHATLLLNQTAACADILATGFDRLMTSIDREKYKGHEGELFSLGGSTEKPSKSSSSTKSKRRDGSKKQSYKGDTAAAIASSPASTSIISKVELYANSRLPRDLPPLRLYMPTWPLLCLAAQYAERVYAPPSGAERDAHVPSNWRTGTKAMVIKSVPMDHMSCIVFAIRGTATFADWAVNLNAAPASPRGFLDDEDNLCHAGFLSVARSMIRPVASRLRQLLREDPTRANYSLVITGHSAGGAVASLLFCHMLAEVAGKAASELNAVAGCFKRVHCVVFGTPPVSRRPLQKPTRPELAKSLFLSFLNEGDPVARADKAYVKSLLELFASPAPKRRETERKRREKRDEPRFEREKGRKGSETVKLPAGGAVREKKSVVRFAEGADKPNEEDEQARKERREKRRRGPVWKVPPSSLSSPGRIVVLRSSARGTAARRTVEDRLKEGVVAQTVTDEQLRDVVWGDPVCHVMRLYAGRIEALAVGAVTGKS</sequence>
<dbReference type="EMBL" id="JAGPXD010000003">
    <property type="protein sequence ID" value="KAH7363177.1"/>
    <property type="molecule type" value="Genomic_DNA"/>
</dbReference>
<name>A0A8K0X3Y4_9PEZI</name>
<gene>
    <name evidence="3" type="ORF">B0T11DRAFT_282224</name>
</gene>
<dbReference type="InterPro" id="IPR002921">
    <property type="entry name" value="Fungal_lipase-type"/>
</dbReference>
<dbReference type="GO" id="GO:0016787">
    <property type="term" value="F:hydrolase activity"/>
    <property type="evidence" value="ECO:0007669"/>
    <property type="project" value="UniProtKB-KW"/>
</dbReference>
<feature type="compositionally biased region" description="Basic and acidic residues" evidence="1">
    <location>
        <begin position="490"/>
        <end position="517"/>
    </location>
</feature>
<dbReference type="CDD" id="cd00519">
    <property type="entry name" value="Lipase_3"/>
    <property type="match status" value="1"/>
</dbReference>
<comment type="caution">
    <text evidence="3">The sequence shown here is derived from an EMBL/GenBank/DDBJ whole genome shotgun (WGS) entry which is preliminary data.</text>
</comment>